<dbReference type="GO" id="GO:0005874">
    <property type="term" value="C:microtubule"/>
    <property type="evidence" value="ECO:0007669"/>
    <property type="project" value="UniProtKB-KW"/>
</dbReference>
<evidence type="ECO:0000259" key="17">
    <source>
        <dbReference type="Pfam" id="PF08385"/>
    </source>
</evidence>
<name>A0AAD1W0R6_PELCU</name>
<dbReference type="Pfam" id="PF25007">
    <property type="entry name" value="DYH2-5-8_CC"/>
    <property type="match status" value="1"/>
</dbReference>
<dbReference type="InterPro" id="IPR042222">
    <property type="entry name" value="Dynein_2_N"/>
</dbReference>
<dbReference type="InterPro" id="IPR043160">
    <property type="entry name" value="Dynein_C_barrel"/>
</dbReference>
<evidence type="ECO:0000259" key="19">
    <source>
        <dbReference type="Pfam" id="PF12774"/>
    </source>
</evidence>
<dbReference type="FunFam" id="1.10.472.130:FF:000009">
    <property type="entry name" value="Dynein heavy chain 5, axonemal"/>
    <property type="match status" value="1"/>
</dbReference>
<feature type="domain" description="Dynein heavy chain C-terminal" evidence="26">
    <location>
        <begin position="4348"/>
        <end position="4654"/>
    </location>
</feature>
<dbReference type="FunFam" id="3.40.50.300:FF:000044">
    <property type="entry name" value="Dynein heavy chain 5, axonemal"/>
    <property type="match status" value="1"/>
</dbReference>
<evidence type="ECO:0000256" key="2">
    <source>
        <dbReference type="ARBA" id="ARBA00008887"/>
    </source>
</evidence>
<dbReference type="InterPro" id="IPR026983">
    <property type="entry name" value="DHC"/>
</dbReference>
<evidence type="ECO:0000256" key="9">
    <source>
        <dbReference type="ARBA" id="ARBA00023054"/>
    </source>
</evidence>
<evidence type="ECO:0000256" key="6">
    <source>
        <dbReference type="ARBA" id="ARBA00022741"/>
    </source>
</evidence>
<evidence type="ECO:0000313" key="29">
    <source>
        <dbReference type="Proteomes" id="UP001295444"/>
    </source>
</evidence>
<dbReference type="InterPro" id="IPR041589">
    <property type="entry name" value="DNAH3_AAA_lid_1"/>
</dbReference>
<evidence type="ECO:0000256" key="8">
    <source>
        <dbReference type="ARBA" id="ARBA00023017"/>
    </source>
</evidence>
<feature type="domain" description="Dynein heavy chain AAA lid" evidence="25">
    <location>
        <begin position="4203"/>
        <end position="4342"/>
    </location>
</feature>
<dbReference type="FunFam" id="3.40.50.300:FF:000543">
    <property type="entry name" value="Dynein axonemal heavy chain 5"/>
    <property type="match status" value="1"/>
</dbReference>
<dbReference type="Gene3D" id="1.10.8.710">
    <property type="match status" value="1"/>
</dbReference>
<dbReference type="InterPro" id="IPR043157">
    <property type="entry name" value="Dynein_AAA1S"/>
</dbReference>
<evidence type="ECO:0000256" key="10">
    <source>
        <dbReference type="ARBA" id="ARBA00023069"/>
    </source>
</evidence>
<dbReference type="FunFam" id="1.10.287.2620:FF:000003">
    <property type="entry name" value="Dynein, axonemal, heavy chain 5"/>
    <property type="match status" value="1"/>
</dbReference>
<dbReference type="Pfam" id="PF08393">
    <property type="entry name" value="DHC_N2"/>
    <property type="match status" value="1"/>
</dbReference>
<dbReference type="FunFam" id="1.20.1270.280:FF:000002">
    <property type="entry name" value="Dynein heavy chain 5, axonemal"/>
    <property type="match status" value="1"/>
</dbReference>
<keyword evidence="3" id="KW-0963">Cytoplasm</keyword>
<dbReference type="Gene3D" id="1.20.140.100">
    <property type="entry name" value="Dynein heavy chain, N-terminal domain 2"/>
    <property type="match status" value="1"/>
</dbReference>
<dbReference type="GO" id="GO:0097729">
    <property type="term" value="C:9+2 motile cilium"/>
    <property type="evidence" value="ECO:0007669"/>
    <property type="project" value="UniProtKB-ARBA"/>
</dbReference>
<keyword evidence="4" id="KW-0493">Microtubule</keyword>
<dbReference type="Pfam" id="PF12775">
    <property type="entry name" value="AAA_7"/>
    <property type="match status" value="1"/>
</dbReference>
<organism evidence="28 29">
    <name type="scientific">Pelobates cultripes</name>
    <name type="common">Western spadefoot toad</name>
    <dbReference type="NCBI Taxonomy" id="61616"/>
    <lineage>
        <taxon>Eukaryota</taxon>
        <taxon>Metazoa</taxon>
        <taxon>Chordata</taxon>
        <taxon>Craniata</taxon>
        <taxon>Vertebrata</taxon>
        <taxon>Euteleostomi</taxon>
        <taxon>Amphibia</taxon>
        <taxon>Batrachia</taxon>
        <taxon>Anura</taxon>
        <taxon>Pelobatoidea</taxon>
        <taxon>Pelobatidae</taxon>
        <taxon>Pelobates</taxon>
    </lineage>
</organism>
<dbReference type="Gene3D" id="1.10.287.2620">
    <property type="match status" value="1"/>
</dbReference>
<feature type="compositionally biased region" description="Polar residues" evidence="15">
    <location>
        <begin position="69"/>
        <end position="80"/>
    </location>
</feature>
<dbReference type="Gene3D" id="1.10.8.1220">
    <property type="match status" value="1"/>
</dbReference>
<evidence type="ECO:0000259" key="27">
    <source>
        <dbReference type="Pfam" id="PF25007"/>
    </source>
</evidence>
<dbReference type="InterPro" id="IPR027417">
    <property type="entry name" value="P-loop_NTPase"/>
</dbReference>
<dbReference type="FunFam" id="1.10.8.720:FF:000004">
    <property type="entry name" value="Dynein heavy chain 5, axonemal"/>
    <property type="match status" value="1"/>
</dbReference>
<keyword evidence="12" id="KW-0206">Cytoskeleton</keyword>
<feature type="domain" description="Dynein heavy chain linker" evidence="18">
    <location>
        <begin position="1429"/>
        <end position="1834"/>
    </location>
</feature>
<evidence type="ECO:0000259" key="26">
    <source>
        <dbReference type="Pfam" id="PF18199"/>
    </source>
</evidence>
<dbReference type="Gene3D" id="1.10.472.130">
    <property type="match status" value="1"/>
</dbReference>
<dbReference type="GO" id="GO:0005524">
    <property type="term" value="F:ATP binding"/>
    <property type="evidence" value="ECO:0007669"/>
    <property type="project" value="UniProtKB-KW"/>
</dbReference>
<dbReference type="Pfam" id="PF18198">
    <property type="entry name" value="AAA_lid_11"/>
    <property type="match status" value="1"/>
</dbReference>
<feature type="domain" description="Dynein heavy chain hydrolytic ATP-binding dynein motor region" evidence="19">
    <location>
        <begin position="1969"/>
        <end position="2296"/>
    </location>
</feature>
<dbReference type="InterPro" id="IPR056759">
    <property type="entry name" value="DYH2-5-8_CC"/>
</dbReference>
<dbReference type="FunFam" id="3.40.50.300:FF:000320">
    <property type="entry name" value="Dynein, axonemal, heavy chain 5"/>
    <property type="match status" value="1"/>
</dbReference>
<dbReference type="FunFam" id="1.20.140.100:FF:000003">
    <property type="entry name" value="Dynein, axonemal, heavy chain 5"/>
    <property type="match status" value="1"/>
</dbReference>
<dbReference type="Gene3D" id="3.40.50.300">
    <property type="entry name" value="P-loop containing nucleotide triphosphate hydrolases"/>
    <property type="match status" value="5"/>
</dbReference>
<evidence type="ECO:0000256" key="12">
    <source>
        <dbReference type="ARBA" id="ARBA00023212"/>
    </source>
</evidence>
<dbReference type="GO" id="GO:0008569">
    <property type="term" value="F:minus-end-directed microtubule motor activity"/>
    <property type="evidence" value="ECO:0007669"/>
    <property type="project" value="InterPro"/>
</dbReference>
<evidence type="ECO:0000259" key="20">
    <source>
        <dbReference type="Pfam" id="PF12777"/>
    </source>
</evidence>
<dbReference type="Gene3D" id="1.10.8.720">
    <property type="entry name" value="Region D6 of dynein motor"/>
    <property type="match status" value="1"/>
</dbReference>
<keyword evidence="11" id="KW-0505">Motor protein</keyword>
<feature type="domain" description="Dynein heavy chain region D6 P-loop" evidence="16">
    <location>
        <begin position="4062"/>
        <end position="4172"/>
    </location>
</feature>
<evidence type="ECO:0000259" key="24">
    <source>
        <dbReference type="Pfam" id="PF17857"/>
    </source>
</evidence>
<dbReference type="Pfam" id="PF17857">
    <property type="entry name" value="AAA_lid_1"/>
    <property type="match status" value="1"/>
</dbReference>
<dbReference type="Proteomes" id="UP001295444">
    <property type="component" value="Chromosome 04"/>
</dbReference>
<evidence type="ECO:0000259" key="23">
    <source>
        <dbReference type="Pfam" id="PF17852"/>
    </source>
</evidence>
<evidence type="ECO:0000256" key="14">
    <source>
        <dbReference type="SAM" id="Coils"/>
    </source>
</evidence>
<dbReference type="GO" id="GO:0007018">
    <property type="term" value="P:microtubule-based movement"/>
    <property type="evidence" value="ECO:0007669"/>
    <property type="project" value="InterPro"/>
</dbReference>
<feature type="domain" description="Dynein heavy chain AAA module D4" evidence="21">
    <location>
        <begin position="2948"/>
        <end position="3210"/>
    </location>
</feature>
<evidence type="ECO:0000256" key="1">
    <source>
        <dbReference type="ARBA" id="ARBA00004430"/>
    </source>
</evidence>
<keyword evidence="8" id="KW-0243">Dynein</keyword>
<evidence type="ECO:0000259" key="22">
    <source>
        <dbReference type="Pfam" id="PF12781"/>
    </source>
</evidence>
<feature type="domain" description="Dynein heavy chain 3 AAA+ lid" evidence="24">
    <location>
        <begin position="2798"/>
        <end position="2871"/>
    </location>
</feature>
<evidence type="ECO:0000256" key="15">
    <source>
        <dbReference type="SAM" id="MobiDB-lite"/>
    </source>
</evidence>
<dbReference type="FunFam" id="3.10.490.20:FF:000003">
    <property type="entry name" value="Dynein heavy chain 5, axonemal"/>
    <property type="match status" value="1"/>
</dbReference>
<feature type="region of interest" description="Disordered" evidence="15">
    <location>
        <begin position="1"/>
        <end position="85"/>
    </location>
</feature>
<sequence>MDENGRADMEGEDLGNVEEEIEVDSPNSVSKGDHEQSLSPPLVSINKDTEVKGQRRRGAAKRPSLVPGSPNTVSSPTSMIPPTGKKNIVLSNEARKEMAKLAKVTKDERRAQLDSRHKYLISKLADGIGIGDNEVEEFLISDDKFNLIADFFAANGSKKLIFFYQEVAQPNKKNISMLADGANLNTSYSALQKKLFITMGSTEMATKCLTGTCLFFLRTTEKAISTSNISQEVNFSMFECTNGNILQGLEILFASILVPSLKCQENWGAVKEGVENLQIQEFLDSLDKFVATLSSARNNLEGKIELKKVDIGNFLDNMNDPSDFINAGSNSETIEKLEKMLTVWIKQIEQVLAESEQMRKEADDIGPFAELEHWKSRMSSFNSLLDEIKSPKVKKVLSILQAAKSRILKQWKELDCSVTNAANEAKDNVKYLYTLDRFFGPLGKASPATMVDHIPSLMNSIRMIYCTSQYYNTSEHMTSLFLKVTNQIVSTCKSYLNQGVVKVWDLEREELLKRIQECVFLNEQYQASFHRVKEKLRETPNERQFEFSENYIFGKLDTFCKRLEKISDMSNILESLTDLQNIRTEGIEKLSIRYQTIVTNTKAKSYDVLDHRKQEFDKDYMEFKNQIEGLYQSLQAFVDSWFEKPLTTEQMVNLLMKFERIGKDHLDFAEKYMVVLQRYSRDLDMVRRLYQKQKENPPTPRNMPPITGKIMWARQLFRKIDQPMKFLKTKPELLKGLEMKKIVRNYNKMASVLMEFELLYHRGWCKCAELAKNGLHASLLVRHPDTKELYVNLDPMVLEVLYETKYLHKMGLEAPDVILNMGTREQQIKSQQIKLQDMLVDYKTFSNGIPALLKPLMSPFITEIEEVLSPGLTQLSWTSLNIDKYITNVYSSLRQVEQICKEASDTLECRIEKLLQGISETALVDLPENDTIAVPAFLERTEKVIAEAAETLSMQSKQVELCLYEMIDALKSKLKPTDRNCLQDSFDCAHLDAKQKTRCQECLSCSYYNVIGHLCQKNTDSLVKCTKVSLDALKRRLHTVSTKYQTTKLARDHASAPLFRAEIHLAIPNVVMRPSLDDIQSAVNKAINIILSATKDIPLWKFAHLHHKQQQLEQNAARDLGDEMTKMVVLKPLDKQISEHKDVGKVVIQLSTIVLSLKEDASDVLNSFTTFSGIWNQDVEEKVKEFLDTNPVMSEFRSQLNYYSDLETQINELPAHCIVGSVDFSTDFLKMALVQECRRWKRVIGSALNKKAATDMDEIYSFIDNLSKRLNRPINDLDDVRGAMDALKEIRDSEIKIDMMIGPIEESFGLLLKYELLFQDGNAERVDGLAYAWKNLNSQVVQTQNLLVKVQPAMKTDLLDGVKKFQTDATEYYKDYDLSGPGVEGIPPREASDRLQIFQAKFDELWRKYTTFSGGEELFGLPMTDYPELQKIRRELSLLQKLYGLYNAVIENINGYYDILWTDLDIEKINNELLDFQNRIRKLPKALKEWQAFNDLKKKIDDFSESCPLLEMMANKAMMRRHWERIAQLTGHTFDVESESFSLRNIMEAALLNYKEDIEDICISAVKEKDIEAKLKNVINEWSAHSFTFAPFKTRGELLLKGSDTSEKIALMEDSLMILGSIMSNRYNAPFKPTIQQWVQKLSNTTEIIENWLTVQNLWIYLEAVFVGGDIAKQLPQEAKRFQNIDKSWQKIMQRAHETPNIVQCCVGDETLAQLLPHLLEQLEMCQKSLTGYLEKKRLVFPRFFFVSDPALLEILGQASDSHTIQAHLLSLFDNVNRVGFHEKNYDQILYFESQEGERVNLMETVNAQGNVEVWLGLLLNGVKKTLHNIIKQASIAISDSGFKLHDFQSMYPAQIGLLGIQMIWTRDAEEALNISKIDKKVMQTTNQKFLDLLNDLIDMTTRDLSKMERTKYETLITIHVHQKDIFDDLVRMNIRSASDFEWQKQSRFYFVEDIDKCIIQITDVEFSYCNEYLGCTDRLVITPLTDRCYITLSQALGMSMGGAPAGPAGTGKTETTKDMGKCLGKYVVVFNCSDQMDYRGLGRIYKGLAQSGAWGCFDEFNRIELPVLSVAAQQIYIVLQCKKNKKTQFIFTDGDVVDMDRDFGIFLTMNPGYAGRQELPENLKVQFRTVAMMVPDRAIIMRVKLASAGFRDNQILSRKFYTLYKLCEEQLSKQVHYDFGLRNILSVLRTLGAVKRSNPNEPEKTVVMRVLRDMNLSKLVDEDEPLFMSLINDLFPGITLDKAGYPELEAAIQKQTEEAGLIHHPPWILKLIQLYETQRVRHGMMTLGPSGAGKTKCINILMKAMTDCGAPHKEMRMNPKAITASQMFGTLDVATNDWTDGIFSTLWRKTLKAKKGEHIWIVLDGPVDAIWIENLNSVLDDNKTLTLANGDRIPMAPNCKIVFEPHNIDNASPATVSRNGMVFMSSSVLDWRPILKAWLQTLPAVQHETLWNCFNSVYQDLINFVFTAVNAKMPILECMYIKQAIDLLQGLLSDKEEKQPSPEHVARLFVFAAMWSTGALLELDDRMKMEIFLRNHSASLELPAVNGDETIFEYVISENGEWEHWSKRVPEYVYPKDSVPEYASILVPNVDNVRTDFLMHTIMKQGKAVLLIGEQGTAKTVMVKSYTGKYDPEYHATKSLNFSSATLPNMFQRSIESYIDKRMGTTYGPPAGKKMTVFIDDINMPIINEWGDQITNEIVRQLMEQKGFYNLEKPGEFTSVVDIQFVAAMIHPGGGRNDIPQRLKRQFTTFNCTLPSNSSIDKIFRTVAEGYFCEQRGFPIDVCTLASSLVPSTRKIWQATKIKMLPTPAKFHYIFNLRDLSRIWQGILTVTSDVCKTTDVLVALFQHECRRVIADRFVDQKDKEWFEHTMQKIATEDHGQELMQNALKESYFVDFLRDAPEATGDEPDDADLEAPKIYDPIPSFEQLSERLDMFMQQYNEAVRGASMDLVFFKDAMIHLVKISRIIRTPQGNALLVGVGGSGKQSLTRLASYIAGYQSFQITLTRTYGINNLMDDLKLLYRTAGQKGKGVTFIFTDNEIKDESFLEYMNNVLASGEVSNLFARDEIDEITQDLIPVMKKEYPRRAPTAENLYDYFLSRVRSNLHVVLCFSPVGEKFRTRALKFPGLISGCTMDWFQRWPKDALVAVAHHFLASYKIECTDEVKQSVVNTMGTFQDIVAEKCVEYFERYRRQTYVTPKSYLSFLGGYKSIYSEKFENVGNLADRMKTGLAKLMEAEVSVHQLSIELAVKEKDLAVASKKADGVLQEVTLKAQAAEKVKMQVQKVKDKAQAIVDEIAIDKAAAEEKLEVARPALAEAEAALETIKPADIATVRKLGRPPHLIMRIMDCVLLLFQRKIDSVTADPERPCLKPSWGEALKLMNYPGFLNTLLTFPKDSITGEVVDLLEPYLDMEDYNLESAKKVCGNVAGLCSWTQAMAYFYGINKEVLPLKANLAMQGAKLAVAQEELNNAQSQLDAKQKELDDVQAMYDAAMREKQELLDDAEACRRKMINATALIEGLGGEKIRWTESSKTFQNQITRLVGDVLLATGFLSYSGPFNQEYRALLIQLWKREMNVNKIPYSDDLNLISMLVDNATIGEWNLQGLPSDDLSIQNGIIVTKASRFPLLIDPQGQGKIWIKNKEKNNELQVTSLNHKYFRTHLEDSLSLGRPLMIEDVGEELDPALDNVLEKNFIKSGSTFKVKVGDKEVDVMKGFTLYITTKLANPAYTPEISAKTAVIDFTVTMKGLEDQLLGRVILTEKQELEAERVKLMEEVTSNKRKTKELEDNLLYRLTSTQGSLVEDESLIEVLRITKSTSEEVSEKLTVAAETEVKINTAREEYRPVATRGSILYFLIVEMSLVNVMYQTSLRQFLGIFDLSMERSAKSQLTSKRIANIIEYLTYEVFKYTARGLYEDHKFLFTLLMALKIDLQAKKISHNDFQTFIKGGATLDLNSVEPKPKKWILDMTWLNLVQLSRQSPFNNLLGQVARNEKAWKTWFDEEAPEEAPLPDGYDSLLDTFRKLLLIRSWCPDRTIAQARHYIAESLGVKYAEGFILDMESMWAESNCRTPLVCFLSMGSDPTENIERLAKSKNAPCRAISMGQGQEVHARRLLNQSMQDGGWLLLQNCHLGLDFLDELLDTITITESVHEGFRTWITTEVHPKFPINLLQSSIKFTNEPPQGVKAGLKRTYSGISQELLDVTNMFQWKPLLYAVAFLHTTVQERRKFGPLGWNIPYEFNQADFAASVQFVQNHLDDIGTKRPVNWSCLRYMLGEVQYGGRVTDDLDKTLLNTFSRVWFGDHMFSDKFCFYEGYGIPKGKTIDDFLQHIEQLPLVDTPEVFGLHSNADITYQTNMANETLSTIVNIQPKDSGGGAGETRETIVQRLATEMLEKLPEDYIPHEVKARLQKMGPFQPMNIFLRQEIDRMQRVIARVRSTLTDLKLAIDGTIIMSEDLRDALDNMYDARIPKLWYKISWESATLGFWFTELLERNQQFRSWLFEGRPNQFWMTGFFNPQGFLTAMRQETTRMNLSKGWALDSVILHNDVTRMMKEDVNGPPPADIGGVYVYGLFLDGAGWDRRNAKLTESSPKVLFTNLPVVHVYAVSTMSPSDPKKALGNLYSCPVYKKPRRTDLTYIFSLYLRTTLAPDHWTMRGVALLCDNK</sequence>
<dbReference type="InterPro" id="IPR042228">
    <property type="entry name" value="Dynein_linker_3"/>
</dbReference>
<dbReference type="Pfam" id="PF08385">
    <property type="entry name" value="DHC_N1"/>
    <property type="match status" value="1"/>
</dbReference>
<dbReference type="Gene3D" id="1.20.920.20">
    <property type="match status" value="1"/>
</dbReference>
<dbReference type="InterPro" id="IPR042219">
    <property type="entry name" value="AAA_lid_11_sf"/>
</dbReference>
<feature type="coiled-coil region" evidence="14">
    <location>
        <begin position="334"/>
        <end position="365"/>
    </location>
</feature>
<evidence type="ECO:0000259" key="18">
    <source>
        <dbReference type="Pfam" id="PF08393"/>
    </source>
</evidence>
<evidence type="ECO:0000259" key="25">
    <source>
        <dbReference type="Pfam" id="PF18198"/>
    </source>
</evidence>
<dbReference type="Pfam" id="PF12777">
    <property type="entry name" value="MT"/>
    <property type="match status" value="1"/>
</dbReference>
<dbReference type="Gene3D" id="1.20.1270.280">
    <property type="match status" value="1"/>
</dbReference>
<dbReference type="Pfam" id="PF03028">
    <property type="entry name" value="Dynein_heavy"/>
    <property type="match status" value="1"/>
</dbReference>
<dbReference type="FunFam" id="3.40.50.300:FF:001221">
    <property type="entry name" value="Axonemal dynein heavy chain 8"/>
    <property type="match status" value="1"/>
</dbReference>
<keyword evidence="13" id="KW-0966">Cell projection</keyword>
<comment type="subcellular location">
    <subcellularLocation>
        <location evidence="1">Cytoplasm</location>
        <location evidence="1">Cytoskeleton</location>
        <location evidence="1">Cilium axoneme</location>
    </subcellularLocation>
</comment>
<dbReference type="GO" id="GO:0005858">
    <property type="term" value="C:axonemal dynein complex"/>
    <property type="evidence" value="ECO:0007669"/>
    <property type="project" value="TreeGrafter"/>
</dbReference>
<feature type="domain" description="Dynein heavy chain ATP-binding dynein motor region" evidence="22">
    <location>
        <begin position="3597"/>
        <end position="3817"/>
    </location>
</feature>
<keyword evidence="29" id="KW-1185">Reference proteome</keyword>
<accession>A0AAD1W0R6</accession>
<dbReference type="SUPFAM" id="SSF52540">
    <property type="entry name" value="P-loop containing nucleoside triphosphate hydrolases"/>
    <property type="match status" value="4"/>
</dbReference>
<dbReference type="FunFam" id="1.10.8.1220:FF:000001">
    <property type="entry name" value="Dynein axonemal heavy chain 5"/>
    <property type="match status" value="1"/>
</dbReference>
<dbReference type="InterPro" id="IPR035699">
    <property type="entry name" value="AAA_6"/>
</dbReference>
<reference evidence="28" key="1">
    <citation type="submission" date="2022-03" db="EMBL/GenBank/DDBJ databases">
        <authorList>
            <person name="Alioto T."/>
            <person name="Alioto T."/>
            <person name="Gomez Garrido J."/>
        </authorList>
    </citation>
    <scope>NUCLEOTIDE SEQUENCE</scope>
</reference>
<keyword evidence="9 14" id="KW-0175">Coiled coil</keyword>
<dbReference type="Pfam" id="PF12780">
    <property type="entry name" value="AAA_8"/>
    <property type="match status" value="1"/>
</dbReference>
<dbReference type="PANTHER" id="PTHR46532:SF13">
    <property type="entry name" value="CYTOPLASMIC DYNEIN 1 HEAVY CHAIN 1"/>
    <property type="match status" value="1"/>
</dbReference>
<dbReference type="InterPro" id="IPR041466">
    <property type="entry name" value="Dynein_AAA5_ext"/>
</dbReference>
<gene>
    <name evidence="28" type="ORF">PECUL_23A008820</name>
</gene>
<proteinExistence type="inferred from homology"/>
<feature type="coiled-coil region" evidence="14">
    <location>
        <begin position="3274"/>
        <end position="3305"/>
    </location>
</feature>
<dbReference type="Pfam" id="PF12781">
    <property type="entry name" value="AAA_9"/>
    <property type="match status" value="1"/>
</dbReference>
<keyword evidence="5" id="KW-0677">Repeat</keyword>
<feature type="domain" description="Dynein heavy chain coiled coil stalk" evidence="20">
    <location>
        <begin position="3223"/>
        <end position="3568"/>
    </location>
</feature>
<dbReference type="InterPro" id="IPR024317">
    <property type="entry name" value="Dynein_heavy_chain_D4_dom"/>
</dbReference>
<dbReference type="Gene3D" id="3.20.180.20">
    <property type="entry name" value="Dynein heavy chain, N-terminal domain 2"/>
    <property type="match status" value="1"/>
</dbReference>
<evidence type="ECO:0000256" key="3">
    <source>
        <dbReference type="ARBA" id="ARBA00022490"/>
    </source>
</evidence>
<dbReference type="EMBL" id="OW240915">
    <property type="protein sequence ID" value="CAH2283867.1"/>
    <property type="molecule type" value="Genomic_DNA"/>
</dbReference>
<dbReference type="InterPro" id="IPR041658">
    <property type="entry name" value="AAA_lid_11"/>
</dbReference>
<evidence type="ECO:0000256" key="4">
    <source>
        <dbReference type="ARBA" id="ARBA00022701"/>
    </source>
</evidence>
<evidence type="ECO:0000313" key="28">
    <source>
        <dbReference type="EMBL" id="CAH2283867.1"/>
    </source>
</evidence>
<evidence type="ECO:0000256" key="5">
    <source>
        <dbReference type="ARBA" id="ARBA00022737"/>
    </source>
</evidence>
<dbReference type="InterPro" id="IPR041228">
    <property type="entry name" value="Dynein_C"/>
</dbReference>
<evidence type="ECO:0000259" key="16">
    <source>
        <dbReference type="Pfam" id="PF03028"/>
    </source>
</evidence>
<dbReference type="FunFam" id="1.20.920.30:FF:000004">
    <property type="entry name" value="Dynein axonemal heavy chain 5"/>
    <property type="match status" value="1"/>
</dbReference>
<dbReference type="Pfam" id="PF18199">
    <property type="entry name" value="Dynein_C"/>
    <property type="match status" value="1"/>
</dbReference>
<dbReference type="FunFam" id="1.20.58.1120:FF:000004">
    <property type="entry name" value="Dynein axonemal heavy chain 5"/>
    <property type="match status" value="1"/>
</dbReference>
<dbReference type="GO" id="GO:0045505">
    <property type="term" value="F:dynein intermediate chain binding"/>
    <property type="evidence" value="ECO:0007669"/>
    <property type="project" value="InterPro"/>
</dbReference>
<dbReference type="FunFam" id="1.20.920.20:FF:000004">
    <property type="entry name" value="Dynein axonemal heavy chain 5"/>
    <property type="match status" value="1"/>
</dbReference>
<dbReference type="FunFam" id="3.20.180.20:FF:000001">
    <property type="entry name" value="Dynein axonemal heavy chain 5"/>
    <property type="match status" value="1"/>
</dbReference>
<feature type="domain" description="Dynein heavy chain tail" evidence="17">
    <location>
        <begin position="334"/>
        <end position="885"/>
    </location>
</feature>
<feature type="compositionally biased region" description="Acidic residues" evidence="15">
    <location>
        <begin position="10"/>
        <end position="23"/>
    </location>
</feature>
<evidence type="ECO:0000256" key="11">
    <source>
        <dbReference type="ARBA" id="ARBA00023175"/>
    </source>
</evidence>
<dbReference type="Gene3D" id="3.10.490.20">
    <property type="match status" value="1"/>
</dbReference>
<evidence type="ECO:0000256" key="13">
    <source>
        <dbReference type="ARBA" id="ARBA00023273"/>
    </source>
</evidence>
<keyword evidence="7" id="KW-0067">ATP-binding</keyword>
<dbReference type="GO" id="GO:0051959">
    <property type="term" value="F:dynein light intermediate chain binding"/>
    <property type="evidence" value="ECO:0007669"/>
    <property type="project" value="InterPro"/>
</dbReference>
<feature type="domain" description="Dynein heavy chain AAA 5 extension" evidence="23">
    <location>
        <begin position="2453"/>
        <end position="2567"/>
    </location>
</feature>
<dbReference type="Pfam" id="PF12774">
    <property type="entry name" value="AAA_6"/>
    <property type="match status" value="1"/>
</dbReference>
<dbReference type="Gene3D" id="6.10.140.1060">
    <property type="match status" value="1"/>
</dbReference>
<dbReference type="InterPro" id="IPR013602">
    <property type="entry name" value="Dynein_heavy_linker"/>
</dbReference>
<dbReference type="InterPro" id="IPR035706">
    <property type="entry name" value="AAA_9"/>
</dbReference>
<dbReference type="FunFam" id="1.10.8.710:FF:000003">
    <property type="entry name" value="Dynein axonemal heavy chain 5"/>
    <property type="match status" value="1"/>
</dbReference>
<dbReference type="InterPro" id="IPR004273">
    <property type="entry name" value="Dynein_heavy_D6_P-loop"/>
</dbReference>
<keyword evidence="10" id="KW-0969">Cilium</keyword>
<comment type="similarity">
    <text evidence="2">Belongs to the dynein heavy chain family.</text>
</comment>
<dbReference type="InterPro" id="IPR024743">
    <property type="entry name" value="Dynein_HC_stalk"/>
</dbReference>
<dbReference type="Gene3D" id="1.20.920.30">
    <property type="match status" value="1"/>
</dbReference>
<feature type="coiled-coil region" evidence="14">
    <location>
        <begin position="3452"/>
        <end position="3507"/>
    </location>
</feature>
<feature type="domain" description="Dynein axonemal heavy chain 2/5/8 coiled-coil" evidence="27">
    <location>
        <begin position="1247"/>
        <end position="1355"/>
    </location>
</feature>
<keyword evidence="6" id="KW-0547">Nucleotide-binding</keyword>
<dbReference type="PANTHER" id="PTHR46532">
    <property type="entry name" value="MALE FERTILITY FACTOR KL5"/>
    <property type="match status" value="1"/>
</dbReference>
<protein>
    <submittedName>
        <fullName evidence="28">Dynein heavy chain 5, axonemal-like</fullName>
    </submittedName>
</protein>
<evidence type="ECO:0000259" key="21">
    <source>
        <dbReference type="Pfam" id="PF12780"/>
    </source>
</evidence>
<dbReference type="Gene3D" id="1.20.58.1120">
    <property type="match status" value="1"/>
</dbReference>
<dbReference type="Pfam" id="PF17852">
    <property type="entry name" value="Dynein_AAA_lid"/>
    <property type="match status" value="1"/>
</dbReference>
<dbReference type="FunFam" id="3.40.50.300:FF:002141">
    <property type="entry name" value="Dynein heavy chain"/>
    <property type="match status" value="1"/>
</dbReference>
<dbReference type="InterPro" id="IPR013594">
    <property type="entry name" value="Dynein_heavy_tail"/>
</dbReference>
<evidence type="ECO:0000256" key="7">
    <source>
        <dbReference type="ARBA" id="ARBA00022840"/>
    </source>
</evidence>
<dbReference type="FunFam" id="3.40.50.300:FF:000049">
    <property type="entry name" value="Dynein, axonemal, heavy chain 5"/>
    <property type="match status" value="1"/>
</dbReference>